<reference evidence="5" key="2">
    <citation type="journal article" date="2019" name="Int. J. Syst. Evol. Microbiol.">
        <title>The Global Catalogue of Microorganisms (GCM) 10K type strain sequencing project: providing services to taxonomists for standard genome sequencing and annotation.</title>
        <authorList>
            <consortium name="The Broad Institute Genomics Platform"/>
            <consortium name="The Broad Institute Genome Sequencing Center for Infectious Disease"/>
            <person name="Wu L."/>
            <person name="Ma J."/>
        </authorList>
    </citation>
    <scope>NUCLEOTIDE SEQUENCE [LARGE SCALE GENOMIC DNA]</scope>
    <source>
        <strain evidence="5">NBRC 107715</strain>
    </source>
</reference>
<keyword evidence="5" id="KW-1185">Reference proteome</keyword>
<dbReference type="RefSeq" id="WP_147024838.1">
    <property type="nucleotide sequence ID" value="NZ_BJZU01000017.1"/>
</dbReference>
<organism evidence="2 4">
    <name type="scientific">Methylobacterium oxalidis</name>
    <dbReference type="NCBI Taxonomy" id="944322"/>
    <lineage>
        <taxon>Bacteria</taxon>
        <taxon>Pseudomonadati</taxon>
        <taxon>Pseudomonadota</taxon>
        <taxon>Alphaproteobacteria</taxon>
        <taxon>Hyphomicrobiales</taxon>
        <taxon>Methylobacteriaceae</taxon>
        <taxon>Methylobacterium</taxon>
    </lineage>
</organism>
<dbReference type="AlphaFoldDB" id="A0A512IZH5"/>
<dbReference type="EMBL" id="BJZU01000017">
    <property type="protein sequence ID" value="GEP03106.1"/>
    <property type="molecule type" value="Genomic_DNA"/>
</dbReference>
<proteinExistence type="predicted"/>
<reference evidence="2 4" key="3">
    <citation type="submission" date="2019-07" db="EMBL/GenBank/DDBJ databases">
        <title>Whole genome shotgun sequence of Methylobacterium oxalidis NBRC 107715.</title>
        <authorList>
            <person name="Hosoyama A."/>
            <person name="Uohara A."/>
            <person name="Ohji S."/>
            <person name="Ichikawa N."/>
        </authorList>
    </citation>
    <scope>NUCLEOTIDE SEQUENCE [LARGE SCALE GENOMIC DNA]</scope>
    <source>
        <strain evidence="2 4">NBRC 107715</strain>
    </source>
</reference>
<dbReference type="OrthoDB" id="7992353at2"/>
<evidence type="ECO:0000313" key="2">
    <source>
        <dbReference type="EMBL" id="GEP03106.1"/>
    </source>
</evidence>
<accession>A0A512IZH5</accession>
<dbReference type="EMBL" id="BSPK01000112">
    <property type="protein sequence ID" value="GLS67365.1"/>
    <property type="molecule type" value="Genomic_DNA"/>
</dbReference>
<comment type="caution">
    <text evidence="2">The sequence shown here is derived from an EMBL/GenBank/DDBJ whole genome shotgun (WGS) entry which is preliminary data.</text>
</comment>
<reference evidence="3" key="1">
    <citation type="journal article" date="2014" name="Int. J. Syst. Evol. Microbiol.">
        <title>Complete genome of a new Firmicutes species belonging to the dominant human colonic microbiota ('Ruminococcus bicirculans') reveals two chromosomes and a selective capacity to utilize plant glucans.</title>
        <authorList>
            <consortium name="NISC Comparative Sequencing Program"/>
            <person name="Wegmann U."/>
            <person name="Louis P."/>
            <person name="Goesmann A."/>
            <person name="Henrissat B."/>
            <person name="Duncan S.H."/>
            <person name="Flint H.J."/>
        </authorList>
    </citation>
    <scope>NUCLEOTIDE SEQUENCE</scope>
    <source>
        <strain evidence="3">NBRC 107715</strain>
    </source>
</reference>
<reference evidence="3" key="4">
    <citation type="submission" date="2023-01" db="EMBL/GenBank/DDBJ databases">
        <title>Draft genome sequence of Methylobacterium oxalidis strain NBRC 107715.</title>
        <authorList>
            <person name="Sun Q."/>
            <person name="Mori K."/>
        </authorList>
    </citation>
    <scope>NUCLEOTIDE SEQUENCE</scope>
    <source>
        <strain evidence="3">NBRC 107715</strain>
    </source>
</reference>
<name>A0A512IZH5_9HYPH</name>
<sequence length="184" mass="18673">MNREHAARLSGLAAALGATGRVPRALAAGAALAALAAGLWPVDGSAPAEPRAPELVAAPAAAQAALARPLFDPGRRAWTARGSLDDVTGAPAPEIRLRVVGILLDGTSRRALVDDGSGPPVWLAEGEGRGSWRILSIAPDRVAVADGVGTRTAEFLGEPVPVRPERRARAADAGLRPALGTSSP</sequence>
<protein>
    <recommendedName>
        <fullName evidence="6">Type II secretion system protein GspC N-terminal domain-containing protein</fullName>
    </recommendedName>
</protein>
<feature type="region of interest" description="Disordered" evidence="1">
    <location>
        <begin position="160"/>
        <end position="184"/>
    </location>
</feature>
<evidence type="ECO:0000256" key="1">
    <source>
        <dbReference type="SAM" id="MobiDB-lite"/>
    </source>
</evidence>
<evidence type="ECO:0008006" key="6">
    <source>
        <dbReference type="Google" id="ProtNLM"/>
    </source>
</evidence>
<evidence type="ECO:0000313" key="5">
    <source>
        <dbReference type="Proteomes" id="UP001156856"/>
    </source>
</evidence>
<gene>
    <name evidence="3" type="ORF">GCM10007888_57490</name>
    <name evidence="2" type="ORF">MOX02_11440</name>
</gene>
<evidence type="ECO:0000313" key="3">
    <source>
        <dbReference type="EMBL" id="GLS67365.1"/>
    </source>
</evidence>
<evidence type="ECO:0000313" key="4">
    <source>
        <dbReference type="Proteomes" id="UP000321960"/>
    </source>
</evidence>
<dbReference type="Proteomes" id="UP000321960">
    <property type="component" value="Unassembled WGS sequence"/>
</dbReference>
<dbReference type="Proteomes" id="UP001156856">
    <property type="component" value="Unassembled WGS sequence"/>
</dbReference>